<name>X1BT13_9ZZZZ</name>
<proteinExistence type="predicted"/>
<dbReference type="Gene3D" id="3.40.109.40">
    <property type="match status" value="1"/>
</dbReference>
<dbReference type="SUPFAM" id="SSF56507">
    <property type="entry name" value="Methionine synthase activation domain-like"/>
    <property type="match status" value="1"/>
</dbReference>
<gene>
    <name evidence="1" type="ORF">S01H4_36140</name>
</gene>
<reference evidence="1" key="1">
    <citation type="journal article" date="2014" name="Front. Microbiol.">
        <title>High frequency of phylogenetically diverse reductive dehalogenase-homologous genes in deep subseafloor sedimentary metagenomes.</title>
        <authorList>
            <person name="Kawai M."/>
            <person name="Futagami T."/>
            <person name="Toyoda A."/>
            <person name="Takaki Y."/>
            <person name="Nishi S."/>
            <person name="Hori S."/>
            <person name="Arai W."/>
            <person name="Tsubouchi T."/>
            <person name="Morono Y."/>
            <person name="Uchiyama I."/>
            <person name="Ito T."/>
            <person name="Fujiyama A."/>
            <person name="Inagaki F."/>
            <person name="Takami H."/>
        </authorList>
    </citation>
    <scope>NUCLEOTIDE SEQUENCE</scope>
    <source>
        <strain evidence="1">Expedition CK06-06</strain>
    </source>
</reference>
<dbReference type="EMBL" id="BART01019291">
    <property type="protein sequence ID" value="GAG84282.1"/>
    <property type="molecule type" value="Genomic_DNA"/>
</dbReference>
<protein>
    <recommendedName>
        <fullName evidence="2">AdoMet activation domain-containing protein</fullName>
    </recommendedName>
</protein>
<accession>X1BT13</accession>
<dbReference type="InterPro" id="IPR037010">
    <property type="entry name" value="VitB12-dep_Met_synth_activ_sf"/>
</dbReference>
<feature type="non-terminal residue" evidence="1">
    <location>
        <position position="1"/>
    </location>
</feature>
<comment type="caution">
    <text evidence="1">The sequence shown here is derived from an EMBL/GenBank/DDBJ whole genome shotgun (WGS) entry which is preliminary data.</text>
</comment>
<organism evidence="1">
    <name type="scientific">marine sediment metagenome</name>
    <dbReference type="NCBI Taxonomy" id="412755"/>
    <lineage>
        <taxon>unclassified sequences</taxon>
        <taxon>metagenomes</taxon>
        <taxon>ecological metagenomes</taxon>
    </lineage>
</organism>
<evidence type="ECO:0000313" key="1">
    <source>
        <dbReference type="EMBL" id="GAG84282.1"/>
    </source>
</evidence>
<evidence type="ECO:0008006" key="2">
    <source>
        <dbReference type="Google" id="ProtNLM"/>
    </source>
</evidence>
<dbReference type="GO" id="GO:0008705">
    <property type="term" value="F:methionine synthase activity"/>
    <property type="evidence" value="ECO:0007669"/>
    <property type="project" value="InterPro"/>
</dbReference>
<sequence length="243" mass="26524">LRKKDMPVILDIPLSLKTGEVLRREGLGVNFKIRPGIKSLILELLASVKKAHLLVPAVAYEIHSITEMSREQVSLEGNSVVHGSLLPSTFPEAKELAIAVSTIGPKLERQVTEYSNGGEILRGVLLDGIGSAAVDSLTQEVCRFITAEASSHGYQASSPVNPGMPGLPITKQWQLLEMVPVREIGVSLTSSGMMVPLKSTSMVIGIGPKMKTWTRAEVCARCSLKNHCPYRVKIEAYRQRQKQ</sequence>
<dbReference type="AlphaFoldDB" id="X1BT13"/>